<dbReference type="PANTHER" id="PTHR48097:SF5">
    <property type="entry name" value="LOW SPECIFICITY L-THREONINE ALDOLASE"/>
    <property type="match status" value="1"/>
</dbReference>
<dbReference type="Proteomes" id="UP000824056">
    <property type="component" value="Unassembled WGS sequence"/>
</dbReference>
<reference evidence="5" key="2">
    <citation type="submission" date="2021-04" db="EMBL/GenBank/DDBJ databases">
        <authorList>
            <person name="Gilroy R."/>
        </authorList>
    </citation>
    <scope>NUCLEOTIDE SEQUENCE</scope>
    <source>
        <strain evidence="5">1068</strain>
    </source>
</reference>
<keyword evidence="5" id="KW-0032">Aminotransferase</keyword>
<dbReference type="InterPro" id="IPR015422">
    <property type="entry name" value="PyrdxlP-dep_Trfase_small"/>
</dbReference>
<reference evidence="5" key="1">
    <citation type="journal article" date="2021" name="PeerJ">
        <title>Extensive microbial diversity within the chicken gut microbiome revealed by metagenomics and culture.</title>
        <authorList>
            <person name="Gilroy R."/>
            <person name="Ravi A."/>
            <person name="Getino M."/>
            <person name="Pursley I."/>
            <person name="Horton D.L."/>
            <person name="Alikhan N.F."/>
            <person name="Baker D."/>
            <person name="Gharbi K."/>
            <person name="Hall N."/>
            <person name="Watson M."/>
            <person name="Adriaenssens E.M."/>
            <person name="Foster-Nyarko E."/>
            <person name="Jarju S."/>
            <person name="Secka A."/>
            <person name="Antonio M."/>
            <person name="Oren A."/>
            <person name="Chaudhuri R.R."/>
            <person name="La Ragione R."/>
            <person name="Hildebrand F."/>
            <person name="Pallen M.J."/>
        </authorList>
    </citation>
    <scope>NUCLEOTIDE SEQUENCE</scope>
    <source>
        <strain evidence="5">1068</strain>
    </source>
</reference>
<name>A0A9D2FQ39_9FIRM</name>
<evidence type="ECO:0000259" key="4">
    <source>
        <dbReference type="Pfam" id="PF01212"/>
    </source>
</evidence>
<evidence type="ECO:0000256" key="3">
    <source>
        <dbReference type="ARBA" id="ARBA00022898"/>
    </source>
</evidence>
<dbReference type="Gene3D" id="3.40.640.10">
    <property type="entry name" value="Type I PLP-dependent aspartate aminotransferase-like (Major domain)"/>
    <property type="match status" value="1"/>
</dbReference>
<dbReference type="InterPro" id="IPR001597">
    <property type="entry name" value="ArAA_b-elim_lyase/Thr_aldolase"/>
</dbReference>
<gene>
    <name evidence="5" type="ORF">H9809_01750</name>
</gene>
<evidence type="ECO:0000256" key="1">
    <source>
        <dbReference type="ARBA" id="ARBA00001933"/>
    </source>
</evidence>
<sequence>MYSFQNDYSEGSHPNILRALETINYHQNNSYGLDEHSHAARELIQEALEDYSVDIHFIAGGTLTNLTFISHVLRPYEAVISASTGHINTHETGAIEATGHKVFALPSPDGKLTPESIRPVLDLHENEHWVEPRLVYISNPTELGTVYTKEELETLYAFCQRHHLLLYMDGARLSAALAAHEITHLNFPDLPKLCDAFYIGGTKSGAMLGEALVLVQDEFKEHFRFNMKQHGAILAKGWMIGVQFEELFKDNLYIELGKESIRRMQPMKEAFERAGIPLLCDAPTNQIFPIFPNALAEEINKKYLTTFQCRPDARHTCLRFCTSWLTSQEAVKDFVEAFEDMVIRYGRTDSNGESNTPMQAYEASI</sequence>
<comment type="cofactor">
    <cofactor evidence="1">
        <name>pyridoxal 5'-phosphate</name>
        <dbReference type="ChEBI" id="CHEBI:597326"/>
    </cofactor>
</comment>
<evidence type="ECO:0000313" key="5">
    <source>
        <dbReference type="EMBL" id="HIZ64621.1"/>
    </source>
</evidence>
<dbReference type="InterPro" id="IPR015424">
    <property type="entry name" value="PyrdxlP-dep_Trfase"/>
</dbReference>
<dbReference type="PANTHER" id="PTHR48097">
    <property type="entry name" value="L-THREONINE ALDOLASE-RELATED"/>
    <property type="match status" value="1"/>
</dbReference>
<dbReference type="InterPro" id="IPR015421">
    <property type="entry name" value="PyrdxlP-dep_Trfase_major"/>
</dbReference>
<dbReference type="AlphaFoldDB" id="A0A9D2FQ39"/>
<dbReference type="SUPFAM" id="SSF53383">
    <property type="entry name" value="PLP-dependent transferases"/>
    <property type="match status" value="1"/>
</dbReference>
<protein>
    <submittedName>
        <fullName evidence="5">Aminotransferase class I/II-fold pyridoxal phosphate-dependent enzyme</fullName>
    </submittedName>
</protein>
<dbReference type="Gene3D" id="3.90.1150.10">
    <property type="entry name" value="Aspartate Aminotransferase, domain 1"/>
    <property type="match status" value="1"/>
</dbReference>
<dbReference type="EMBL" id="DXBG01000035">
    <property type="protein sequence ID" value="HIZ64621.1"/>
    <property type="molecule type" value="Genomic_DNA"/>
</dbReference>
<keyword evidence="5" id="KW-0808">Transferase</keyword>
<dbReference type="GO" id="GO:0016829">
    <property type="term" value="F:lyase activity"/>
    <property type="evidence" value="ECO:0007669"/>
    <property type="project" value="InterPro"/>
</dbReference>
<dbReference type="Pfam" id="PF01212">
    <property type="entry name" value="Beta_elim_lyase"/>
    <property type="match status" value="1"/>
</dbReference>
<comment type="similarity">
    <text evidence="2">Belongs to the threonine aldolase family.</text>
</comment>
<comment type="caution">
    <text evidence="5">The sequence shown here is derived from an EMBL/GenBank/DDBJ whole genome shotgun (WGS) entry which is preliminary data.</text>
</comment>
<dbReference type="GO" id="GO:0008483">
    <property type="term" value="F:transaminase activity"/>
    <property type="evidence" value="ECO:0007669"/>
    <property type="project" value="UniProtKB-KW"/>
</dbReference>
<evidence type="ECO:0000256" key="2">
    <source>
        <dbReference type="ARBA" id="ARBA00006966"/>
    </source>
</evidence>
<dbReference type="GO" id="GO:0006520">
    <property type="term" value="P:amino acid metabolic process"/>
    <property type="evidence" value="ECO:0007669"/>
    <property type="project" value="InterPro"/>
</dbReference>
<keyword evidence="3" id="KW-0663">Pyridoxal phosphate</keyword>
<organism evidence="5 6">
    <name type="scientific">Candidatus Blautia pullicola</name>
    <dbReference type="NCBI Taxonomy" id="2838498"/>
    <lineage>
        <taxon>Bacteria</taxon>
        <taxon>Bacillati</taxon>
        <taxon>Bacillota</taxon>
        <taxon>Clostridia</taxon>
        <taxon>Lachnospirales</taxon>
        <taxon>Lachnospiraceae</taxon>
        <taxon>Blautia</taxon>
    </lineage>
</organism>
<proteinExistence type="inferred from homology"/>
<feature type="domain" description="Aromatic amino acid beta-eliminating lyase/threonine aldolase" evidence="4">
    <location>
        <begin position="29"/>
        <end position="237"/>
    </location>
</feature>
<accession>A0A9D2FQ39</accession>
<evidence type="ECO:0000313" key="6">
    <source>
        <dbReference type="Proteomes" id="UP000824056"/>
    </source>
</evidence>